<dbReference type="InterPro" id="IPR010982">
    <property type="entry name" value="Lambda_DNA-bd_dom_sf"/>
</dbReference>
<dbReference type="Gene3D" id="1.10.260.40">
    <property type="entry name" value="lambda repressor-like DNA-binding domains"/>
    <property type="match status" value="1"/>
</dbReference>
<dbReference type="CDD" id="cd01392">
    <property type="entry name" value="HTH_LacI"/>
    <property type="match status" value="1"/>
</dbReference>
<accession>A0ABQ3H3V8</accession>
<dbReference type="InterPro" id="IPR028082">
    <property type="entry name" value="Peripla_BP_I"/>
</dbReference>
<dbReference type="SUPFAM" id="SSF53822">
    <property type="entry name" value="Periplasmic binding protein-like I"/>
    <property type="match status" value="1"/>
</dbReference>
<evidence type="ECO:0000313" key="7">
    <source>
        <dbReference type="Proteomes" id="UP000604737"/>
    </source>
</evidence>
<dbReference type="PANTHER" id="PTHR30146">
    <property type="entry name" value="LACI-RELATED TRANSCRIPTIONAL REPRESSOR"/>
    <property type="match status" value="1"/>
</dbReference>
<sequence length="333" mass="35045">MSTFARLTIDDIARLAGVSRTTASLVLNGRAEAYRISEATCQRVLAIAAEHQFQPSQSARALRSRASHTLGLVVPQLTNFAHASLAEALEPLAREAGYQLMTVSSGDDPGQEAAGIGQLVARQVDGLIVVPCNPEPAAYAGWAKRLPLVFADRRVPGSPVPFVVTAAAAAAEVLVGEVIAKGAREILYIGGGASLSTSADRLAGYRAALEDAGITPGEDWISERDYLRASGQARLADWVDRHGRYPQAVFTGGITLLEGVLAFVNAHGGAGPDFLLTFDDHPLLDCLPQAVQSVAQDSHALAAGSLAAVLAMLAGQPPATECWIDATQRRRQH</sequence>
<dbReference type="InterPro" id="IPR001761">
    <property type="entry name" value="Peripla_BP/Lac1_sug-bd_dom"/>
</dbReference>
<dbReference type="PROSITE" id="PS50932">
    <property type="entry name" value="HTH_LACI_2"/>
    <property type="match status" value="1"/>
</dbReference>
<name>A0ABQ3H3V8_9NEIS</name>
<dbReference type="PANTHER" id="PTHR30146:SF45">
    <property type="entry name" value="CATABOLITE REPRESSOR_ACTIVATOR"/>
    <property type="match status" value="1"/>
</dbReference>
<dbReference type="Proteomes" id="UP000604737">
    <property type="component" value="Unassembled WGS sequence"/>
</dbReference>
<dbReference type="RefSeq" id="WP_189461509.1">
    <property type="nucleotide sequence ID" value="NZ_BMYO01000007.1"/>
</dbReference>
<keyword evidence="1" id="KW-0678">Repressor</keyword>
<evidence type="ECO:0000313" key="6">
    <source>
        <dbReference type="EMBL" id="GHD66133.1"/>
    </source>
</evidence>
<evidence type="ECO:0000256" key="1">
    <source>
        <dbReference type="ARBA" id="ARBA00022491"/>
    </source>
</evidence>
<evidence type="ECO:0000256" key="4">
    <source>
        <dbReference type="ARBA" id="ARBA00023163"/>
    </source>
</evidence>
<keyword evidence="2" id="KW-0805">Transcription regulation</keyword>
<dbReference type="InterPro" id="IPR000843">
    <property type="entry name" value="HTH_LacI"/>
</dbReference>
<gene>
    <name evidence="6" type="primary">scrR</name>
    <name evidence="6" type="ORF">GCM10007350_27930</name>
</gene>
<dbReference type="PROSITE" id="PS00356">
    <property type="entry name" value="HTH_LACI_1"/>
    <property type="match status" value="1"/>
</dbReference>
<organism evidence="6 7">
    <name type="scientific">Jeongeupia chitinilytica</name>
    <dbReference type="NCBI Taxonomy" id="1041641"/>
    <lineage>
        <taxon>Bacteria</taxon>
        <taxon>Pseudomonadati</taxon>
        <taxon>Pseudomonadota</taxon>
        <taxon>Betaproteobacteria</taxon>
        <taxon>Neisseriales</taxon>
        <taxon>Chitinibacteraceae</taxon>
        <taxon>Jeongeupia</taxon>
    </lineage>
</organism>
<dbReference type="SUPFAM" id="SSF47413">
    <property type="entry name" value="lambda repressor-like DNA-binding domains"/>
    <property type="match status" value="1"/>
</dbReference>
<evidence type="ECO:0000259" key="5">
    <source>
        <dbReference type="PROSITE" id="PS50932"/>
    </source>
</evidence>
<protein>
    <submittedName>
        <fullName evidence="6">Sucrose operon repressor</fullName>
    </submittedName>
</protein>
<reference evidence="7" key="1">
    <citation type="journal article" date="2019" name="Int. J. Syst. Evol. Microbiol.">
        <title>The Global Catalogue of Microorganisms (GCM) 10K type strain sequencing project: providing services to taxonomists for standard genome sequencing and annotation.</title>
        <authorList>
            <consortium name="The Broad Institute Genomics Platform"/>
            <consortium name="The Broad Institute Genome Sequencing Center for Infectious Disease"/>
            <person name="Wu L."/>
            <person name="Ma J."/>
        </authorList>
    </citation>
    <scope>NUCLEOTIDE SEQUENCE [LARGE SCALE GENOMIC DNA]</scope>
    <source>
        <strain evidence="7">KCTC 23701</strain>
    </source>
</reference>
<dbReference type="SMART" id="SM00354">
    <property type="entry name" value="HTH_LACI"/>
    <property type="match status" value="1"/>
</dbReference>
<dbReference type="Pfam" id="PF00532">
    <property type="entry name" value="Peripla_BP_1"/>
    <property type="match status" value="1"/>
</dbReference>
<proteinExistence type="predicted"/>
<dbReference type="Pfam" id="PF00356">
    <property type="entry name" value="LacI"/>
    <property type="match status" value="1"/>
</dbReference>
<dbReference type="CDD" id="cd06274">
    <property type="entry name" value="PBP1_FruR"/>
    <property type="match status" value="1"/>
</dbReference>
<feature type="domain" description="HTH lacI-type" evidence="5">
    <location>
        <begin position="7"/>
        <end position="64"/>
    </location>
</feature>
<comment type="caution">
    <text evidence="6">The sequence shown here is derived from an EMBL/GenBank/DDBJ whole genome shotgun (WGS) entry which is preliminary data.</text>
</comment>
<dbReference type="Gene3D" id="3.40.50.2300">
    <property type="match status" value="2"/>
</dbReference>
<evidence type="ECO:0000256" key="2">
    <source>
        <dbReference type="ARBA" id="ARBA00023015"/>
    </source>
</evidence>
<keyword evidence="4" id="KW-0804">Transcription</keyword>
<dbReference type="EMBL" id="BMYO01000007">
    <property type="protein sequence ID" value="GHD66133.1"/>
    <property type="molecule type" value="Genomic_DNA"/>
</dbReference>
<evidence type="ECO:0000256" key="3">
    <source>
        <dbReference type="ARBA" id="ARBA00023125"/>
    </source>
</evidence>
<keyword evidence="7" id="KW-1185">Reference proteome</keyword>
<keyword evidence="3" id="KW-0238">DNA-binding</keyword>